<dbReference type="AlphaFoldDB" id="A0A839CJ81"/>
<protein>
    <submittedName>
        <fullName evidence="1">Uncharacterized protein</fullName>
    </submittedName>
</protein>
<evidence type="ECO:0000313" key="1">
    <source>
        <dbReference type="EMBL" id="MBA8126075.1"/>
    </source>
</evidence>
<accession>A0A839CJ81</accession>
<dbReference type="Pfam" id="PF22759">
    <property type="entry name" value="E217_GP41"/>
    <property type="match status" value="1"/>
</dbReference>
<gene>
    <name evidence="1" type="ORF">HV064_19545</name>
</gene>
<organism evidence="1 2">
    <name type="scientific">Klebsiella grimontii</name>
    <dbReference type="NCBI Taxonomy" id="2058152"/>
    <lineage>
        <taxon>Bacteria</taxon>
        <taxon>Pseudomonadati</taxon>
        <taxon>Pseudomonadota</taxon>
        <taxon>Gammaproteobacteria</taxon>
        <taxon>Enterobacterales</taxon>
        <taxon>Enterobacteriaceae</taxon>
        <taxon>Klebsiella/Raoultella group</taxon>
        <taxon>Klebsiella</taxon>
    </lineage>
</organism>
<dbReference type="InterPro" id="IPR054496">
    <property type="entry name" value="E217_GP41"/>
</dbReference>
<dbReference type="Proteomes" id="UP000557483">
    <property type="component" value="Unassembled WGS sequence"/>
</dbReference>
<comment type="caution">
    <text evidence="1">The sequence shown here is derived from an EMBL/GenBank/DDBJ whole genome shotgun (WGS) entry which is preliminary data.</text>
</comment>
<dbReference type="EMBL" id="JABXRN010000001">
    <property type="protein sequence ID" value="MBA8126075.1"/>
    <property type="molecule type" value="Genomic_DNA"/>
</dbReference>
<name>A0A839CJ81_9ENTR</name>
<dbReference type="RefSeq" id="WP_032453629.1">
    <property type="nucleotide sequence ID" value="NZ_CP044527.1"/>
</dbReference>
<proteinExistence type="predicted"/>
<reference evidence="1 2" key="1">
    <citation type="submission" date="2020-06" db="EMBL/GenBank/DDBJ databases">
        <title>REHAB project genomes.</title>
        <authorList>
            <person name="Shaw L.P."/>
        </authorList>
    </citation>
    <scope>NUCLEOTIDE SEQUENCE [LARGE SCALE GENOMIC DNA]</scope>
    <source>
        <strain evidence="1 2">RHBSTW-00092</strain>
    </source>
</reference>
<evidence type="ECO:0000313" key="2">
    <source>
        <dbReference type="Proteomes" id="UP000557483"/>
    </source>
</evidence>
<sequence length="289" mass="31066">MSYKERELTVSFTLANGTFDGGIGNTLIVKGFKCEAAISAFGGATGTMMELSLWGLSLENMAKLTTNAQKIIAAEQNAIVVYAGDTRVFSGSITSARINLNQMPDAPIEITAAAAGRERLIPCEPTSIRGDADVADMIRALAFKVGLKFINVDVKSTERNPVYKGNAIKQIIEIAAAHKITVNIDFGTVTIYTGKKPSDSVVPLISPEHGLIGYPIFYDMGINFRCIYSPSLKLNTKIILETDLPHASGEWIIQAGTTHYLSCKVPGGLWETFVVAAPGYLVKGDENAN</sequence>